<reference evidence="2" key="2">
    <citation type="submission" date="2023-04" db="EMBL/GenBank/DDBJ databases">
        <authorList>
            <person name="Bruccoleri R.E."/>
            <person name="Oakeley E.J."/>
            <person name="Faust A.-M."/>
            <person name="Dessus-Babus S."/>
            <person name="Altorfer M."/>
            <person name="Burckhardt D."/>
            <person name="Oertli M."/>
            <person name="Naumann U."/>
            <person name="Petersen F."/>
            <person name="Wong J."/>
        </authorList>
    </citation>
    <scope>NUCLEOTIDE SEQUENCE</scope>
    <source>
        <strain evidence="2">GSM-AAB239-AS_SAM_17_03QT</strain>
        <tissue evidence="2">Leaf</tissue>
    </source>
</reference>
<evidence type="ECO:0000256" key="1">
    <source>
        <dbReference type="SAM" id="Phobius"/>
    </source>
</evidence>
<proteinExistence type="predicted"/>
<keyword evidence="3" id="KW-1185">Reference proteome</keyword>
<evidence type="ECO:0000313" key="3">
    <source>
        <dbReference type="Proteomes" id="UP001140949"/>
    </source>
</evidence>
<protein>
    <submittedName>
        <fullName evidence="2">26S proteasome regulatory subunit 4-like protein B</fullName>
    </submittedName>
</protein>
<organism evidence="2 3">
    <name type="scientific">Iris pallida</name>
    <name type="common">Sweet iris</name>
    <dbReference type="NCBI Taxonomy" id="29817"/>
    <lineage>
        <taxon>Eukaryota</taxon>
        <taxon>Viridiplantae</taxon>
        <taxon>Streptophyta</taxon>
        <taxon>Embryophyta</taxon>
        <taxon>Tracheophyta</taxon>
        <taxon>Spermatophyta</taxon>
        <taxon>Magnoliopsida</taxon>
        <taxon>Liliopsida</taxon>
        <taxon>Asparagales</taxon>
        <taxon>Iridaceae</taxon>
        <taxon>Iridoideae</taxon>
        <taxon>Irideae</taxon>
        <taxon>Iris</taxon>
    </lineage>
</organism>
<dbReference type="EMBL" id="JANAVB010017198">
    <property type="protein sequence ID" value="KAJ6830757.1"/>
    <property type="molecule type" value="Genomic_DNA"/>
</dbReference>
<feature type="transmembrane region" description="Helical" evidence="1">
    <location>
        <begin position="12"/>
        <end position="33"/>
    </location>
</feature>
<keyword evidence="1" id="KW-1133">Transmembrane helix</keyword>
<dbReference type="Proteomes" id="UP001140949">
    <property type="component" value="Unassembled WGS sequence"/>
</dbReference>
<accession>A0AAX6GR25</accession>
<dbReference type="AlphaFoldDB" id="A0AAX6GR25"/>
<keyword evidence="1" id="KW-0812">Transmembrane</keyword>
<keyword evidence="2" id="KW-0647">Proteasome</keyword>
<comment type="caution">
    <text evidence="2">The sequence shown here is derived from an EMBL/GenBank/DDBJ whole genome shotgun (WGS) entry which is preliminary data.</text>
</comment>
<dbReference type="GO" id="GO:0000502">
    <property type="term" value="C:proteasome complex"/>
    <property type="evidence" value="ECO:0007669"/>
    <property type="project" value="UniProtKB-KW"/>
</dbReference>
<sequence length="55" mass="6534">MRLFARSKLLHLVYMVLSLALLFILFILLFLSLNSCKNLMDLILGRKYFELKLLM</sequence>
<name>A0AAX6GR25_IRIPA</name>
<keyword evidence="1" id="KW-0472">Membrane</keyword>
<evidence type="ECO:0000313" key="2">
    <source>
        <dbReference type="EMBL" id="KAJ6830757.1"/>
    </source>
</evidence>
<reference evidence="2" key="1">
    <citation type="journal article" date="2023" name="GigaByte">
        <title>Genome assembly of the bearded iris, Iris pallida Lam.</title>
        <authorList>
            <person name="Bruccoleri R.E."/>
            <person name="Oakeley E.J."/>
            <person name="Faust A.M.E."/>
            <person name="Altorfer M."/>
            <person name="Dessus-Babus S."/>
            <person name="Burckhardt D."/>
            <person name="Oertli M."/>
            <person name="Naumann U."/>
            <person name="Petersen F."/>
            <person name="Wong J."/>
        </authorList>
    </citation>
    <scope>NUCLEOTIDE SEQUENCE</scope>
    <source>
        <strain evidence="2">GSM-AAB239-AS_SAM_17_03QT</strain>
    </source>
</reference>
<gene>
    <name evidence="2" type="ORF">M6B38_351505</name>
</gene>